<feature type="transmembrane region" description="Helical" evidence="1">
    <location>
        <begin position="12"/>
        <end position="31"/>
    </location>
</feature>
<organism evidence="2 3">
    <name type="scientific">candidate division WWE3 bacterium</name>
    <dbReference type="NCBI Taxonomy" id="2053526"/>
    <lineage>
        <taxon>Bacteria</taxon>
        <taxon>Katanobacteria</taxon>
    </lineage>
</organism>
<accession>A0A955E0E5</accession>
<keyword evidence="1" id="KW-0812">Transmembrane</keyword>
<proteinExistence type="predicted"/>
<evidence type="ECO:0000313" key="2">
    <source>
        <dbReference type="EMBL" id="MCA9302005.1"/>
    </source>
</evidence>
<reference evidence="2" key="2">
    <citation type="journal article" date="2021" name="Microbiome">
        <title>Successional dynamics and alternative stable states in a saline activated sludge microbial community over 9 years.</title>
        <authorList>
            <person name="Wang Y."/>
            <person name="Ye J."/>
            <person name="Ju F."/>
            <person name="Liu L."/>
            <person name="Boyd J.A."/>
            <person name="Deng Y."/>
            <person name="Parks D.H."/>
            <person name="Jiang X."/>
            <person name="Yin X."/>
            <person name="Woodcroft B.J."/>
            <person name="Tyson G.W."/>
            <person name="Hugenholtz P."/>
            <person name="Polz M.F."/>
            <person name="Zhang T."/>
        </authorList>
    </citation>
    <scope>NUCLEOTIDE SEQUENCE</scope>
    <source>
        <strain evidence="2">HKST-UBA80</strain>
    </source>
</reference>
<keyword evidence="1" id="KW-1133">Transmembrane helix</keyword>
<gene>
    <name evidence="2" type="ORF">KDA10_01395</name>
</gene>
<name>A0A955E0E5_UNCKA</name>
<comment type="caution">
    <text evidence="2">The sequence shown here is derived from an EMBL/GenBank/DDBJ whole genome shotgun (WGS) entry which is preliminary data.</text>
</comment>
<keyword evidence="1" id="KW-0472">Membrane</keyword>
<dbReference type="EMBL" id="JAGQNY010000004">
    <property type="protein sequence ID" value="MCA9302005.1"/>
    <property type="molecule type" value="Genomic_DNA"/>
</dbReference>
<dbReference type="AlphaFoldDB" id="A0A955E0E5"/>
<dbReference type="Proteomes" id="UP000714817">
    <property type="component" value="Unassembled WGS sequence"/>
</dbReference>
<evidence type="ECO:0000313" key="3">
    <source>
        <dbReference type="Proteomes" id="UP000714817"/>
    </source>
</evidence>
<reference evidence="2" key="1">
    <citation type="submission" date="2020-04" db="EMBL/GenBank/DDBJ databases">
        <authorList>
            <person name="Zhang T."/>
        </authorList>
    </citation>
    <scope>NUCLEOTIDE SEQUENCE</scope>
    <source>
        <strain evidence="2">HKST-UBA80</strain>
    </source>
</reference>
<evidence type="ECO:0000256" key="1">
    <source>
        <dbReference type="SAM" id="Phobius"/>
    </source>
</evidence>
<sequence length="244" mass="28370">MPIYTLIQNNNIWILFVFEIIILCLFFSIIYKAIKFLLVRAELFGSSDLEKSLSYDKASKIIEYAQRRAIKILARASIDAEKKLRGATKVNKDLQEELFQNLNRVYVSHIKEFEGLSESLLLNYKAVLQRESAVGAQVLEEMGASVEEMVKAEGKEFRKNLESRTLLAEEKLSNEIDEEYKKVKKEIELYKESRLKEVEEKVNALLYSIISQYISKDISVTIHEELVKAHFDRLVQELQLKKKV</sequence>
<protein>
    <submittedName>
        <fullName evidence="2">Uncharacterized protein</fullName>
    </submittedName>
</protein>